<name>A0A0G0K6F0_9BACT</name>
<sequence>MATSNTKNDPRGSQWRKWDLHLHAPSRYTCAKRDDFLGKSLEEKIQKFIEELNGLKDISVLGVTDYFSIEGYRKTVEYTKELKNIDLIVPNVELRITPVTGNNRKINLHFIANPHALSEDDIESFLHKFEFKYGRENYSCKRDDLIKLGKKIDSGLSDEAAFQKGLNEFSVTYKEFFEKYNDSGEEFKKNTLVGVSNSSSDGNSGIKDITAIRNIIYQGVDFIFSGNPTDPDYFTGRGVDDEKKIKEDCGGLKPCVHGSDYHGSKSGKVICVPDKNRFCWIKADPTFEGLKQIIYEPYERVKIQQKNPDDYVKYIIDDLEIKSSDTNLLVPQKILFNRNLVSIIGGKGTGKSSLLALIANSSEIYDPHPAFEGKKTDVDFQFLNKDSEAIKYSLDISQKSSGYTLPILYIAQEELAKESSKKTVVRQAYLNEIGIEDISINYSDLSVQIEGFLNQIVKQEELIGELKEKVGYDPEEQGENFEKFLAEKIKKQKEIIKLTGTKSTKDLIDSITEIIKHGRKLNQWLQDPGFTKIESEIQNVNRIISSFNIALEKLGIKDGLEGINIKSNKDKFAVIKKQIEENLVESRQEYSNKKKELEAVGIKEDIQTLLKTLETVQNELTLFEETKEKYNLANEEITSVRNEVVKLFKTDSKDGVFEKVKEAKTTIQKKYKDFHEQRKDSEIFKILFQGVEIKPDVFFDVKSLEEEITNCFFKDHVKDVKKEIFGSAKPTYQIYCEWVSDKFWTFFQEHIEKNNFKSRIVGEELDGKSMILDIVFRNWHNYISVSTAIENDFDGKMKEIEDMSTGELATVLLKLKLVTEGLDKQIILLDQPEDHLDNNFIANGLVDLMKKLKLERQIIVATHNANLVVGADSEQVIIANFNQSDKKYMSGSLENPTIQEAIIKILEGGTTAFEKRMKRYNLAKI</sequence>
<gene>
    <name evidence="2" type="ORF">US54_C0077G0003</name>
</gene>
<protein>
    <submittedName>
        <fullName evidence="2">Uncharacterized protein</fullName>
    </submittedName>
</protein>
<dbReference type="Gene3D" id="3.40.50.300">
    <property type="entry name" value="P-loop containing nucleotide triphosphate hydrolases"/>
    <property type="match status" value="1"/>
</dbReference>
<accession>A0A0G0K6F0</accession>
<dbReference type="NCBIfam" id="NF045780">
    <property type="entry name" value="TrlF_fam_ATP"/>
    <property type="match status" value="1"/>
</dbReference>
<evidence type="ECO:0000313" key="2">
    <source>
        <dbReference type="EMBL" id="KKQ36201.1"/>
    </source>
</evidence>
<evidence type="ECO:0000256" key="1">
    <source>
        <dbReference type="SAM" id="Coils"/>
    </source>
</evidence>
<organism evidence="2 3">
    <name type="scientific">Candidatus Roizmanbacteria bacterium GW2011_GWA2_37_7</name>
    <dbReference type="NCBI Taxonomy" id="1618481"/>
    <lineage>
        <taxon>Bacteria</taxon>
        <taxon>Candidatus Roizmaniibacteriota</taxon>
    </lineage>
</organism>
<dbReference type="SUPFAM" id="SSF52540">
    <property type="entry name" value="P-loop containing nucleoside triphosphate hydrolases"/>
    <property type="match status" value="1"/>
</dbReference>
<dbReference type="InterPro" id="IPR054787">
    <property type="entry name" value="TrlF_ATPase"/>
</dbReference>
<feature type="coiled-coil region" evidence="1">
    <location>
        <begin position="576"/>
        <end position="643"/>
    </location>
</feature>
<dbReference type="STRING" id="1618481.US54_C0077G0003"/>
<dbReference type="AlphaFoldDB" id="A0A0G0K6F0"/>
<dbReference type="Proteomes" id="UP000034471">
    <property type="component" value="Unassembled WGS sequence"/>
</dbReference>
<reference evidence="2 3" key="1">
    <citation type="journal article" date="2015" name="Nature">
        <title>rRNA introns, odd ribosomes, and small enigmatic genomes across a large radiation of phyla.</title>
        <authorList>
            <person name="Brown C.T."/>
            <person name="Hug L.A."/>
            <person name="Thomas B.C."/>
            <person name="Sharon I."/>
            <person name="Castelle C.J."/>
            <person name="Singh A."/>
            <person name="Wilkins M.J."/>
            <person name="Williams K.H."/>
            <person name="Banfield J.F."/>
        </authorList>
    </citation>
    <scope>NUCLEOTIDE SEQUENCE [LARGE SCALE GENOMIC DNA]</scope>
</reference>
<comment type="caution">
    <text evidence="2">The sequence shown here is derived from an EMBL/GenBank/DDBJ whole genome shotgun (WGS) entry which is preliminary data.</text>
</comment>
<dbReference type="EMBL" id="LBTJ01000077">
    <property type="protein sequence ID" value="KKQ36201.1"/>
    <property type="molecule type" value="Genomic_DNA"/>
</dbReference>
<dbReference type="InterPro" id="IPR027417">
    <property type="entry name" value="P-loop_NTPase"/>
</dbReference>
<dbReference type="PATRIC" id="fig|1618481.3.peg.1099"/>
<evidence type="ECO:0000313" key="3">
    <source>
        <dbReference type="Proteomes" id="UP000034471"/>
    </source>
</evidence>
<keyword evidence="1" id="KW-0175">Coiled coil</keyword>
<proteinExistence type="predicted"/>